<evidence type="ECO:0000313" key="3">
    <source>
        <dbReference type="EMBL" id="NMQ17903.1"/>
    </source>
</evidence>
<evidence type="ECO:0000259" key="2">
    <source>
        <dbReference type="PROSITE" id="PS50989"/>
    </source>
</evidence>
<dbReference type="SUPFAM" id="SSF52096">
    <property type="entry name" value="ClpP/crotonase"/>
    <property type="match status" value="2"/>
</dbReference>
<dbReference type="PROSITE" id="PS50989">
    <property type="entry name" value="COA_CT_CTER"/>
    <property type="match status" value="1"/>
</dbReference>
<reference evidence="3 4" key="1">
    <citation type="submission" date="2019-03" db="EMBL/GenBank/DDBJ databases">
        <title>Metabolic reconstructions from genomes of highly enriched 'Candidatus Accumulibacter' and 'Candidatus Competibacter' bioreactor populations.</title>
        <authorList>
            <person name="Annavajhala M.K."/>
            <person name="Welles L."/>
            <person name="Abbas B."/>
            <person name="Sorokin D."/>
            <person name="Park H."/>
            <person name="Van Loosdrecht M."/>
            <person name="Chandran K."/>
        </authorList>
    </citation>
    <scope>NUCLEOTIDE SEQUENCE [LARGE SCALE GENOMIC DNA]</scope>
    <source>
        <strain evidence="3 4">SBR_G</strain>
    </source>
</reference>
<dbReference type="Proteomes" id="UP000760480">
    <property type="component" value="Unassembled WGS sequence"/>
</dbReference>
<dbReference type="PANTHER" id="PTHR43842">
    <property type="entry name" value="PROPIONYL-COA CARBOXYLASE BETA CHAIN"/>
    <property type="match status" value="1"/>
</dbReference>
<dbReference type="InterPro" id="IPR034733">
    <property type="entry name" value="AcCoA_carboxyl_beta"/>
</dbReference>
<dbReference type="InterPro" id="IPR029045">
    <property type="entry name" value="ClpP/crotonase-like_dom_sf"/>
</dbReference>
<gene>
    <name evidence="3" type="ORF">E4P82_01020</name>
</gene>
<keyword evidence="4" id="KW-1185">Reference proteome</keyword>
<evidence type="ECO:0000313" key="4">
    <source>
        <dbReference type="Proteomes" id="UP000760480"/>
    </source>
</evidence>
<organism evidence="3 4">
    <name type="scientific">Candidatus Competibacter phosphatis</name>
    <dbReference type="NCBI Taxonomy" id="221280"/>
    <lineage>
        <taxon>Bacteria</taxon>
        <taxon>Pseudomonadati</taxon>
        <taxon>Pseudomonadota</taxon>
        <taxon>Gammaproteobacteria</taxon>
        <taxon>Candidatus Competibacteraceae</taxon>
        <taxon>Candidatus Competibacter</taxon>
    </lineage>
</organism>
<dbReference type="PANTHER" id="PTHR43842:SF2">
    <property type="entry name" value="PROPIONYL-COA CARBOXYLASE BETA CHAIN, MITOCHONDRIAL"/>
    <property type="match status" value="1"/>
</dbReference>
<feature type="domain" description="CoA carboxyltransferase C-terminal" evidence="2">
    <location>
        <begin position="263"/>
        <end position="499"/>
    </location>
</feature>
<dbReference type="Pfam" id="PF01039">
    <property type="entry name" value="Carboxyl_trans"/>
    <property type="match status" value="1"/>
</dbReference>
<accession>A0ABX1TEV8</accession>
<comment type="caution">
    <text evidence="3">The sequence shown here is derived from an EMBL/GenBank/DDBJ whole genome shotgun (WGS) entry which is preliminary data.</text>
</comment>
<dbReference type="PROSITE" id="PS50980">
    <property type="entry name" value="COA_CT_NTER"/>
    <property type="match status" value="1"/>
</dbReference>
<dbReference type="EMBL" id="SPMZ01000004">
    <property type="protein sequence ID" value="NMQ17903.1"/>
    <property type="molecule type" value="Genomic_DNA"/>
</dbReference>
<sequence length="517" mass="55567">MMLSEKQLDILRERRAKVLAGGGEDKLQERHAKGLMGARERLLALFQPDTFQEIATHAKHAAKHFGLADKELPSDGVIVGTGFVDGRPVAAFSQDFTVMGGTLGKMHAKKIVQSMQLALKIGAPVVAFKDSAGARIQEAVDALSGYGEVFYNNVLLSGVVPQIAIIAGPCAGGASYSPALMDFIIMTKQNAYMFITGPEVIKAVTGRTTSLDEVGSAQMHATVSGNVHFVADDDRHAIQIAKALLSYMPSNNTEDPPHQPYPDLDLSSDEGINDLIPDTSSEPMDVQPIIKRLVDNGQFLEVHAGWAGNIVVGFARIQGTVVGILANQSLVRAGAMDIDASDKGARFIRFCNAFNIPLVTLVDVPGFLPGIEQERGGIIRHGAKMLYTYASATVPKITIILRKAYGGSYLAMCAQEMGADLVFAWPTAEIAVMGAEGAVNILYRGELKAAEDRKAKATELAAEYRAKFASPYMSASRGYITDVIEPADTRATIALSLRKLLSKRELRPSKKHGCIPL</sequence>
<dbReference type="Gene3D" id="3.90.226.10">
    <property type="entry name" value="2-enoyl-CoA Hydratase, Chain A, domain 1"/>
    <property type="match status" value="2"/>
</dbReference>
<dbReference type="InterPro" id="IPR051047">
    <property type="entry name" value="AccD/PCCB"/>
</dbReference>
<proteinExistence type="predicted"/>
<dbReference type="InterPro" id="IPR011763">
    <property type="entry name" value="COA_CT_C"/>
</dbReference>
<dbReference type="InterPro" id="IPR011762">
    <property type="entry name" value="COA_CT_N"/>
</dbReference>
<protein>
    <submittedName>
        <fullName evidence="3">Acyl-CoA carboxylase subunit beta</fullName>
    </submittedName>
</protein>
<evidence type="ECO:0000259" key="1">
    <source>
        <dbReference type="PROSITE" id="PS50980"/>
    </source>
</evidence>
<feature type="domain" description="CoA carboxyltransferase N-terminal" evidence="1">
    <location>
        <begin position="4"/>
        <end position="260"/>
    </location>
</feature>
<name>A0ABX1TEV8_9GAMM</name>